<evidence type="ECO:0000256" key="5">
    <source>
        <dbReference type="SAM" id="Coils"/>
    </source>
</evidence>
<evidence type="ECO:0000256" key="3">
    <source>
        <dbReference type="HAMAP-Rule" id="MF_01151"/>
    </source>
</evidence>
<dbReference type="InterPro" id="IPR000740">
    <property type="entry name" value="GrpE"/>
</dbReference>
<evidence type="ECO:0000256" key="2">
    <source>
        <dbReference type="ARBA" id="ARBA00023186"/>
    </source>
</evidence>
<feature type="coiled-coil region" evidence="5">
    <location>
        <begin position="59"/>
        <end position="101"/>
    </location>
</feature>
<accession>A0A932CLG8</accession>
<dbReference type="SUPFAM" id="SSF58014">
    <property type="entry name" value="Coiled-coil domain of nucleotide exchange factor GrpE"/>
    <property type="match status" value="1"/>
</dbReference>
<protein>
    <recommendedName>
        <fullName evidence="3">Protein GrpE</fullName>
    </recommendedName>
    <alternativeName>
        <fullName evidence="3">HSP-70 cofactor</fullName>
    </alternativeName>
</protein>
<proteinExistence type="inferred from homology"/>
<evidence type="ECO:0000256" key="4">
    <source>
        <dbReference type="RuleBase" id="RU004478"/>
    </source>
</evidence>
<feature type="compositionally biased region" description="Low complexity" evidence="6">
    <location>
        <begin position="34"/>
        <end position="49"/>
    </location>
</feature>
<dbReference type="CDD" id="cd00446">
    <property type="entry name" value="GrpE"/>
    <property type="match status" value="1"/>
</dbReference>
<keyword evidence="3" id="KW-0346">Stress response</keyword>
<dbReference type="GO" id="GO:0000774">
    <property type="term" value="F:adenyl-nucleotide exchange factor activity"/>
    <property type="evidence" value="ECO:0007669"/>
    <property type="project" value="InterPro"/>
</dbReference>
<evidence type="ECO:0000313" key="8">
    <source>
        <dbReference type="Proteomes" id="UP000769766"/>
    </source>
</evidence>
<dbReference type="Proteomes" id="UP000769766">
    <property type="component" value="Unassembled WGS sequence"/>
</dbReference>
<dbReference type="Gene3D" id="2.30.22.10">
    <property type="entry name" value="Head domain of nucleotide exchange factor GrpE"/>
    <property type="match status" value="1"/>
</dbReference>
<dbReference type="Gene3D" id="3.90.20.20">
    <property type="match status" value="1"/>
</dbReference>
<comment type="similarity">
    <text evidence="1 3 4">Belongs to the GrpE family.</text>
</comment>
<dbReference type="GO" id="GO:0051082">
    <property type="term" value="F:unfolded protein binding"/>
    <property type="evidence" value="ECO:0007669"/>
    <property type="project" value="TreeGrafter"/>
</dbReference>
<dbReference type="HAMAP" id="MF_01151">
    <property type="entry name" value="GrpE"/>
    <property type="match status" value="1"/>
</dbReference>
<organism evidence="7 8">
    <name type="scientific">Tectimicrobiota bacterium</name>
    <dbReference type="NCBI Taxonomy" id="2528274"/>
    <lineage>
        <taxon>Bacteria</taxon>
        <taxon>Pseudomonadati</taxon>
        <taxon>Nitrospinota/Tectimicrobiota group</taxon>
        <taxon>Candidatus Tectimicrobiota</taxon>
    </lineage>
</organism>
<dbReference type="EMBL" id="JACPRF010000037">
    <property type="protein sequence ID" value="MBI2875501.1"/>
    <property type="molecule type" value="Genomic_DNA"/>
</dbReference>
<dbReference type="InterPro" id="IPR009012">
    <property type="entry name" value="GrpE_head"/>
</dbReference>
<comment type="subcellular location">
    <subcellularLocation>
        <location evidence="3">Cytoplasm</location>
    </subcellularLocation>
</comment>
<dbReference type="PANTHER" id="PTHR21237:SF23">
    <property type="entry name" value="GRPE PROTEIN HOMOLOG, MITOCHONDRIAL"/>
    <property type="match status" value="1"/>
</dbReference>
<comment type="subunit">
    <text evidence="3">Homodimer.</text>
</comment>
<comment type="function">
    <text evidence="3">Participates actively in the response to hyperosmotic and heat shock by preventing the aggregation of stress-denatured proteins, in association with DnaK and GrpE. It is the nucleotide exchange factor for DnaK and may function as a thermosensor. Unfolded proteins bind initially to DnaJ; upon interaction with the DnaJ-bound protein, DnaK hydrolyzes its bound ATP, resulting in the formation of a stable complex. GrpE releases ADP from DnaK; ATP binding to DnaK triggers the release of the substrate protein, thus completing the reaction cycle. Several rounds of ATP-dependent interactions between DnaJ, DnaK and GrpE are required for fully efficient folding.</text>
</comment>
<keyword evidence="5" id="KW-0175">Coiled coil</keyword>
<reference evidence="7" key="1">
    <citation type="submission" date="2020-07" db="EMBL/GenBank/DDBJ databases">
        <title>Huge and variable diversity of episymbiotic CPR bacteria and DPANN archaea in groundwater ecosystems.</title>
        <authorList>
            <person name="He C.Y."/>
            <person name="Keren R."/>
            <person name="Whittaker M."/>
            <person name="Farag I.F."/>
            <person name="Doudna J."/>
            <person name="Cate J.H.D."/>
            <person name="Banfield J.F."/>
        </authorList>
    </citation>
    <scope>NUCLEOTIDE SEQUENCE</scope>
    <source>
        <strain evidence="7">NC_groundwater_672_Ag_B-0.1um_62_36</strain>
    </source>
</reference>
<dbReference type="GO" id="GO:0005737">
    <property type="term" value="C:cytoplasm"/>
    <property type="evidence" value="ECO:0007669"/>
    <property type="project" value="UniProtKB-SubCell"/>
</dbReference>
<dbReference type="InterPro" id="IPR013805">
    <property type="entry name" value="GrpE_CC"/>
</dbReference>
<dbReference type="Pfam" id="PF01025">
    <property type="entry name" value="GrpE"/>
    <property type="match status" value="1"/>
</dbReference>
<dbReference type="AlphaFoldDB" id="A0A932CLG8"/>
<dbReference type="GO" id="GO:0006457">
    <property type="term" value="P:protein folding"/>
    <property type="evidence" value="ECO:0007669"/>
    <property type="project" value="InterPro"/>
</dbReference>
<dbReference type="PANTHER" id="PTHR21237">
    <property type="entry name" value="GRPE PROTEIN"/>
    <property type="match status" value="1"/>
</dbReference>
<gene>
    <name evidence="3" type="primary">grpE</name>
    <name evidence="7" type="ORF">HYY20_01315</name>
</gene>
<evidence type="ECO:0000313" key="7">
    <source>
        <dbReference type="EMBL" id="MBI2875501.1"/>
    </source>
</evidence>
<evidence type="ECO:0000256" key="1">
    <source>
        <dbReference type="ARBA" id="ARBA00009054"/>
    </source>
</evidence>
<feature type="compositionally biased region" description="Basic and acidic residues" evidence="6">
    <location>
        <begin position="1"/>
        <end position="10"/>
    </location>
</feature>
<feature type="region of interest" description="Disordered" evidence="6">
    <location>
        <begin position="1"/>
        <end position="52"/>
    </location>
</feature>
<keyword evidence="2 3" id="KW-0143">Chaperone</keyword>
<dbReference type="GO" id="GO:0042803">
    <property type="term" value="F:protein homodimerization activity"/>
    <property type="evidence" value="ECO:0007669"/>
    <property type="project" value="InterPro"/>
</dbReference>
<sequence>MERVNEKPEQTGESPTQTNDQKSGFTVIDKRPWAEGAEVEAATGTTEAPAEGHRYPSFVEELLEKLQEKDRQLREFIASYKEQAKRENEEFRKRLTREMERQIESAKANLVRPFLDVLDNLDRALAHATIEGQLDPLLQGVESIRGQFLSVLRDLGVQRLSRCGQVFNPEIDEALQVVVVEEAEKDNLVLEEIQPAYTLNDKLIRPALVKVGKVSQG</sequence>
<dbReference type="SUPFAM" id="SSF51064">
    <property type="entry name" value="Head domain of nucleotide exchange factor GrpE"/>
    <property type="match status" value="1"/>
</dbReference>
<evidence type="ECO:0000256" key="6">
    <source>
        <dbReference type="SAM" id="MobiDB-lite"/>
    </source>
</evidence>
<dbReference type="GO" id="GO:0051087">
    <property type="term" value="F:protein-folding chaperone binding"/>
    <property type="evidence" value="ECO:0007669"/>
    <property type="project" value="InterPro"/>
</dbReference>
<name>A0A932CLG8_UNCTE</name>
<comment type="caution">
    <text evidence="7">The sequence shown here is derived from an EMBL/GenBank/DDBJ whole genome shotgun (WGS) entry which is preliminary data.</text>
</comment>
<dbReference type="PRINTS" id="PR00773">
    <property type="entry name" value="GRPEPROTEIN"/>
</dbReference>
<feature type="compositionally biased region" description="Polar residues" evidence="6">
    <location>
        <begin position="11"/>
        <end position="24"/>
    </location>
</feature>
<keyword evidence="3" id="KW-0963">Cytoplasm</keyword>